<name>A0AAD5T650_9FUNG</name>
<evidence type="ECO:0000313" key="3">
    <source>
        <dbReference type="EMBL" id="KAJ3133156.1"/>
    </source>
</evidence>
<accession>A0AAD5T650</accession>
<dbReference type="Proteomes" id="UP001211907">
    <property type="component" value="Unassembled WGS sequence"/>
</dbReference>
<dbReference type="InterPro" id="IPR050271">
    <property type="entry name" value="UDP-glycosyltransferase"/>
</dbReference>
<dbReference type="CDD" id="cd03784">
    <property type="entry name" value="GT1_Gtf-like"/>
    <property type="match status" value="1"/>
</dbReference>
<dbReference type="SUPFAM" id="SSF53756">
    <property type="entry name" value="UDP-Glycosyltransferase/glycogen phosphorylase"/>
    <property type="match status" value="1"/>
</dbReference>
<gene>
    <name evidence="3" type="ORF">HK100_004654</name>
</gene>
<sequence>MIPTAVFCPIKTGPDTPLARVKSGTFSSQSIEAPPASIAINISAVTPTALIFKEEYKTVCNAVELYKPDVAVVDYTFFAGRCAVMNLNVPFFCNVAFSPLSIIREQTWAAAWKYPQTGTGYSMEMSIATKLRNFYYIVGQTLVGAYCIGTLAYQVSKDSALRFRDMSNSAIFQHSRGVFINTILDFEYPVAKNDHIIPTGPLISTFDNTNFDPWLNDHETIVFIGLGTITKLDKAAVEQYLAVFKIVSRKFPECAFLFKTNNALADHQALPTVPENIRIVNYLPSQLAVLNHPHIKVFVSHCGGNGVHEGLYFGKPILGVPKWSDCYDFAQRIQDFGVGLRVFKTFPTIDVDEVATKMVRLLTERRFTEVAMKMMFKMRSFGLKVAVDAILNEFHEE</sequence>
<organism evidence="3 4">
    <name type="scientific">Physocladia obscura</name>
    <dbReference type="NCBI Taxonomy" id="109957"/>
    <lineage>
        <taxon>Eukaryota</taxon>
        <taxon>Fungi</taxon>
        <taxon>Fungi incertae sedis</taxon>
        <taxon>Chytridiomycota</taxon>
        <taxon>Chytridiomycota incertae sedis</taxon>
        <taxon>Chytridiomycetes</taxon>
        <taxon>Chytridiales</taxon>
        <taxon>Chytriomycetaceae</taxon>
        <taxon>Physocladia</taxon>
    </lineage>
</organism>
<evidence type="ECO:0008006" key="5">
    <source>
        <dbReference type="Google" id="ProtNLM"/>
    </source>
</evidence>
<evidence type="ECO:0000256" key="2">
    <source>
        <dbReference type="ARBA" id="ARBA00022679"/>
    </source>
</evidence>
<evidence type="ECO:0000313" key="4">
    <source>
        <dbReference type="Proteomes" id="UP001211907"/>
    </source>
</evidence>
<reference evidence="3" key="1">
    <citation type="submission" date="2020-05" db="EMBL/GenBank/DDBJ databases">
        <title>Phylogenomic resolution of chytrid fungi.</title>
        <authorList>
            <person name="Stajich J.E."/>
            <person name="Amses K."/>
            <person name="Simmons R."/>
            <person name="Seto K."/>
            <person name="Myers J."/>
            <person name="Bonds A."/>
            <person name="Quandt C.A."/>
            <person name="Barry K."/>
            <person name="Liu P."/>
            <person name="Grigoriev I."/>
            <person name="Longcore J.E."/>
            <person name="James T.Y."/>
        </authorList>
    </citation>
    <scope>NUCLEOTIDE SEQUENCE</scope>
    <source>
        <strain evidence="3">JEL0513</strain>
    </source>
</reference>
<dbReference type="Pfam" id="PF00201">
    <property type="entry name" value="UDPGT"/>
    <property type="match status" value="1"/>
</dbReference>
<dbReference type="AlphaFoldDB" id="A0AAD5T650"/>
<dbReference type="EMBL" id="JADGJH010000226">
    <property type="protein sequence ID" value="KAJ3133156.1"/>
    <property type="molecule type" value="Genomic_DNA"/>
</dbReference>
<keyword evidence="2" id="KW-0808">Transferase</keyword>
<keyword evidence="4" id="KW-1185">Reference proteome</keyword>
<comment type="caution">
    <text evidence="3">The sequence shown here is derived from an EMBL/GenBank/DDBJ whole genome shotgun (WGS) entry which is preliminary data.</text>
</comment>
<evidence type="ECO:0000256" key="1">
    <source>
        <dbReference type="ARBA" id="ARBA00022676"/>
    </source>
</evidence>
<dbReference type="Gene3D" id="3.40.50.2000">
    <property type="entry name" value="Glycogen Phosphorylase B"/>
    <property type="match status" value="1"/>
</dbReference>
<dbReference type="InterPro" id="IPR002213">
    <property type="entry name" value="UDP_glucos_trans"/>
</dbReference>
<proteinExistence type="predicted"/>
<dbReference type="GO" id="GO:0008194">
    <property type="term" value="F:UDP-glycosyltransferase activity"/>
    <property type="evidence" value="ECO:0007669"/>
    <property type="project" value="InterPro"/>
</dbReference>
<dbReference type="PANTHER" id="PTHR48043">
    <property type="entry name" value="EG:EG0003.4 PROTEIN-RELATED"/>
    <property type="match status" value="1"/>
</dbReference>
<protein>
    <recommendedName>
        <fullName evidence="5">Glycosyltransferase</fullName>
    </recommendedName>
</protein>
<keyword evidence="1" id="KW-0328">Glycosyltransferase</keyword>
<dbReference type="PANTHER" id="PTHR48043:SF145">
    <property type="entry name" value="FI06409P-RELATED"/>
    <property type="match status" value="1"/>
</dbReference>